<evidence type="ECO:0000313" key="3">
    <source>
        <dbReference type="Proteomes" id="UP000660131"/>
    </source>
</evidence>
<accession>A0ABR7BGQ9</accession>
<evidence type="ECO:0000259" key="1">
    <source>
        <dbReference type="Pfam" id="PF24719"/>
    </source>
</evidence>
<comment type="caution">
    <text evidence="2">The sequence shown here is derived from an EMBL/GenBank/DDBJ whole genome shotgun (WGS) entry which is preliminary data.</text>
</comment>
<keyword evidence="3" id="KW-1185">Reference proteome</keyword>
<name>A0ABR7BGQ9_9PSED</name>
<evidence type="ECO:0000313" key="2">
    <source>
        <dbReference type="EMBL" id="MBC3955780.1"/>
    </source>
</evidence>
<dbReference type="EMBL" id="JACONV010000007">
    <property type="protein sequence ID" value="MBC3955780.1"/>
    <property type="molecule type" value="Genomic_DNA"/>
</dbReference>
<proteinExistence type="predicted"/>
<organism evidence="2 3">
    <name type="scientific">Pseudomonas triticifolii</name>
    <dbReference type="NCBI Taxonomy" id="2762592"/>
    <lineage>
        <taxon>Bacteria</taxon>
        <taxon>Pseudomonadati</taxon>
        <taxon>Pseudomonadota</taxon>
        <taxon>Gammaproteobacteria</taxon>
        <taxon>Pseudomonadales</taxon>
        <taxon>Pseudomonadaceae</taxon>
        <taxon>Pseudomonas</taxon>
    </lineage>
</organism>
<reference evidence="2 3" key="1">
    <citation type="submission" date="2020-08" db="EMBL/GenBank/DDBJ databases">
        <title>Putative novel bacterial strains isolated from necrotic wheat leaf tissues caused by Xanthomonas translucens.</title>
        <authorList>
            <person name="Tambong J.T."/>
        </authorList>
    </citation>
    <scope>NUCLEOTIDE SEQUENCE [LARGE SCALE GENOMIC DNA]</scope>
    <source>
        <strain evidence="2 3">DOAB 1067</strain>
    </source>
</reference>
<dbReference type="Pfam" id="PF24719">
    <property type="entry name" value="Imm33-like"/>
    <property type="match status" value="1"/>
</dbReference>
<protein>
    <recommendedName>
        <fullName evidence="1">Imm33-like domain-containing protein</fullName>
    </recommendedName>
</protein>
<feature type="domain" description="Imm33-like" evidence="1">
    <location>
        <begin position="105"/>
        <end position="194"/>
    </location>
</feature>
<dbReference type="Proteomes" id="UP000660131">
    <property type="component" value="Unassembled WGS sequence"/>
</dbReference>
<dbReference type="RefSeq" id="WP_187518777.1">
    <property type="nucleotide sequence ID" value="NZ_JACONV010000007.1"/>
</dbReference>
<sequence>MKIKTSINDIGLLLNTEGLLQHYGYEITVQIHDDDLEEHAIAFIETVANYLDMGHEISSNETLGYGSWITKMQLNDCQELVFFEQVPLTGDYVLGITATLTMWAEQHAMCAKAGVEYSVPRHDQLIVISDGVLEGDPAEGVRYSSPEHMSGWWITTGRYNGDTKTLKTVHAHHVAEHRPDLVKFLALPFGYRFYGIAGEAWRDKS</sequence>
<gene>
    <name evidence="2" type="ORF">H8S56_12240</name>
</gene>
<dbReference type="InterPro" id="IPR056509">
    <property type="entry name" value="Imm33-like"/>
</dbReference>